<name>A0A9X2BQK7_9BACL</name>
<feature type="transmembrane region" description="Helical" evidence="8">
    <location>
        <begin position="260"/>
        <end position="278"/>
    </location>
</feature>
<keyword evidence="4 8" id="KW-1003">Cell membrane</keyword>
<evidence type="ECO:0000256" key="8">
    <source>
        <dbReference type="RuleBase" id="RU361157"/>
    </source>
</evidence>
<dbReference type="PANTHER" id="PTHR30413">
    <property type="entry name" value="INNER MEMBRANE TRANSPORT PERMEASE"/>
    <property type="match status" value="1"/>
</dbReference>
<dbReference type="EMBL" id="JALPRK010000021">
    <property type="protein sequence ID" value="MCK8489214.1"/>
    <property type="molecule type" value="Genomic_DNA"/>
</dbReference>
<evidence type="ECO:0000313" key="10">
    <source>
        <dbReference type="EMBL" id="MCK8489214.1"/>
    </source>
</evidence>
<evidence type="ECO:0000256" key="6">
    <source>
        <dbReference type="ARBA" id="ARBA00022989"/>
    </source>
</evidence>
<evidence type="ECO:0000256" key="5">
    <source>
        <dbReference type="ARBA" id="ARBA00022692"/>
    </source>
</evidence>
<evidence type="ECO:0000256" key="4">
    <source>
        <dbReference type="ARBA" id="ARBA00022475"/>
    </source>
</evidence>
<evidence type="ECO:0000256" key="7">
    <source>
        <dbReference type="ARBA" id="ARBA00023136"/>
    </source>
</evidence>
<keyword evidence="5 8" id="KW-0812">Transmembrane</keyword>
<evidence type="ECO:0000256" key="2">
    <source>
        <dbReference type="ARBA" id="ARBA00007783"/>
    </source>
</evidence>
<dbReference type="GO" id="GO:0005886">
    <property type="term" value="C:plasma membrane"/>
    <property type="evidence" value="ECO:0007669"/>
    <property type="project" value="UniProtKB-SubCell"/>
</dbReference>
<feature type="transmembrane region" description="Helical" evidence="8">
    <location>
        <begin position="62"/>
        <end position="88"/>
    </location>
</feature>
<dbReference type="InterPro" id="IPR013525">
    <property type="entry name" value="ABC2_TM"/>
</dbReference>
<dbReference type="AlphaFoldDB" id="A0A9X2BQK7"/>
<dbReference type="PROSITE" id="PS51012">
    <property type="entry name" value="ABC_TM2"/>
    <property type="match status" value="1"/>
</dbReference>
<evidence type="ECO:0000313" key="11">
    <source>
        <dbReference type="Proteomes" id="UP001139534"/>
    </source>
</evidence>
<feature type="domain" description="ABC transmembrane type-2" evidence="9">
    <location>
        <begin position="60"/>
        <end position="281"/>
    </location>
</feature>
<dbReference type="InterPro" id="IPR047817">
    <property type="entry name" value="ABC2_TM_bact-type"/>
</dbReference>
<evidence type="ECO:0000256" key="1">
    <source>
        <dbReference type="ARBA" id="ARBA00004651"/>
    </source>
</evidence>
<evidence type="ECO:0000259" key="9">
    <source>
        <dbReference type="PROSITE" id="PS51012"/>
    </source>
</evidence>
<proteinExistence type="inferred from homology"/>
<feature type="transmembrane region" description="Helical" evidence="8">
    <location>
        <begin position="94"/>
        <end position="117"/>
    </location>
</feature>
<feature type="transmembrane region" description="Helical" evidence="8">
    <location>
        <begin position="164"/>
        <end position="190"/>
    </location>
</feature>
<keyword evidence="3 8" id="KW-0813">Transport</keyword>
<dbReference type="Proteomes" id="UP001139534">
    <property type="component" value="Unassembled WGS sequence"/>
</dbReference>
<comment type="caution">
    <text evidence="10">The sequence shown here is derived from an EMBL/GenBank/DDBJ whole genome shotgun (WGS) entry which is preliminary data.</text>
</comment>
<dbReference type="Pfam" id="PF01061">
    <property type="entry name" value="ABC2_membrane"/>
    <property type="match status" value="1"/>
</dbReference>
<protein>
    <recommendedName>
        <fullName evidence="8">Transport permease protein</fullName>
    </recommendedName>
</protein>
<dbReference type="RefSeq" id="WP_248553296.1">
    <property type="nucleotide sequence ID" value="NZ_JALPRK010000021.1"/>
</dbReference>
<comment type="subcellular location">
    <subcellularLocation>
        <location evidence="1 8">Cell membrane</location>
        <topology evidence="1 8">Multi-pass membrane protein</topology>
    </subcellularLocation>
</comment>
<evidence type="ECO:0000256" key="3">
    <source>
        <dbReference type="ARBA" id="ARBA00022448"/>
    </source>
</evidence>
<gene>
    <name evidence="10" type="ORF">M0651_18740</name>
</gene>
<dbReference type="PANTHER" id="PTHR30413:SF10">
    <property type="entry name" value="CAPSULE POLYSACCHARIDE EXPORT INNER-MEMBRANE PROTEIN CTRC"/>
    <property type="match status" value="1"/>
</dbReference>
<keyword evidence="6 8" id="KW-1133">Transmembrane helix</keyword>
<keyword evidence="7 8" id="KW-0472">Membrane</keyword>
<feature type="transmembrane region" description="Helical" evidence="8">
    <location>
        <begin position="138"/>
        <end position="158"/>
    </location>
</feature>
<keyword evidence="11" id="KW-1185">Reference proteome</keyword>
<accession>A0A9X2BQK7</accession>
<sequence>MKSIIFVIDLSTIARTTCRLRDRFGGNTLKVIIRKIYQTRYFWSHLVRAELKNKFRRSKLGILWTFMNPLLLTALMSTVFGTVFNMSFADYAPYVLSGLIVWELISSSFIGGGYSIMTGEQYIRQFNHPVIIYTLRSALVFTITFVIAMLSLGFWMLIVSPANVILGLITLPLTTLLYFCLSWAITTIAGFTNAKYRDYPQVMALVIQAVWYVSPVFFKKDMFTTNPTLEALFNLNPITHILNLIRDPFLNGVMPTITDYLYTLGTILVFSLWAGSIYKKNSRKVIFYL</sequence>
<dbReference type="GO" id="GO:0015920">
    <property type="term" value="P:lipopolysaccharide transport"/>
    <property type="evidence" value="ECO:0007669"/>
    <property type="project" value="TreeGrafter"/>
</dbReference>
<reference evidence="10" key="1">
    <citation type="submission" date="2022-04" db="EMBL/GenBank/DDBJ databases">
        <authorList>
            <person name="Seo M.-J."/>
        </authorList>
    </citation>
    <scope>NUCLEOTIDE SEQUENCE</scope>
    <source>
        <strain evidence="10">MBLB2552</strain>
    </source>
</reference>
<comment type="similarity">
    <text evidence="2 8">Belongs to the ABC-2 integral membrane protein family.</text>
</comment>
<feature type="transmembrane region" description="Helical" evidence="8">
    <location>
        <begin position="202"/>
        <end position="218"/>
    </location>
</feature>
<organism evidence="10 11">
    <name type="scientific">Paenibacillus mellifer</name>
    <dbReference type="NCBI Taxonomy" id="2937794"/>
    <lineage>
        <taxon>Bacteria</taxon>
        <taxon>Bacillati</taxon>
        <taxon>Bacillota</taxon>
        <taxon>Bacilli</taxon>
        <taxon>Bacillales</taxon>
        <taxon>Paenibacillaceae</taxon>
        <taxon>Paenibacillus</taxon>
    </lineage>
</organism>
<dbReference type="GO" id="GO:0140359">
    <property type="term" value="F:ABC-type transporter activity"/>
    <property type="evidence" value="ECO:0007669"/>
    <property type="project" value="InterPro"/>
</dbReference>